<dbReference type="OrthoDB" id="534063at2759"/>
<protein>
    <submittedName>
        <fullName evidence="6">Protein downstream neighbor of son-like</fullName>
    </submittedName>
</protein>
<name>A0A2B4RF12_STYPI</name>
<feature type="compositionally biased region" description="Polar residues" evidence="5">
    <location>
        <begin position="99"/>
        <end position="115"/>
    </location>
</feature>
<dbReference type="Proteomes" id="UP000225706">
    <property type="component" value="Unassembled WGS sequence"/>
</dbReference>
<organism evidence="6 7">
    <name type="scientific">Stylophora pistillata</name>
    <name type="common">Smooth cauliflower coral</name>
    <dbReference type="NCBI Taxonomy" id="50429"/>
    <lineage>
        <taxon>Eukaryota</taxon>
        <taxon>Metazoa</taxon>
        <taxon>Cnidaria</taxon>
        <taxon>Anthozoa</taxon>
        <taxon>Hexacorallia</taxon>
        <taxon>Scleractinia</taxon>
        <taxon>Astrocoeniina</taxon>
        <taxon>Pocilloporidae</taxon>
        <taxon>Stylophora</taxon>
    </lineage>
</organism>
<evidence type="ECO:0000313" key="7">
    <source>
        <dbReference type="Proteomes" id="UP000225706"/>
    </source>
</evidence>
<evidence type="ECO:0000256" key="3">
    <source>
        <dbReference type="ARBA" id="ARBA00023242"/>
    </source>
</evidence>
<evidence type="ECO:0000313" key="6">
    <source>
        <dbReference type="EMBL" id="PFX16201.1"/>
    </source>
</evidence>
<dbReference type="PANTHER" id="PTHR12972">
    <property type="entry name" value="DOWNSTREAM NEIGHBOR OF SON"/>
    <property type="match status" value="1"/>
</dbReference>
<dbReference type="STRING" id="50429.A0A2B4RF12"/>
<dbReference type="EMBL" id="LSMT01000565">
    <property type="protein sequence ID" value="PFX16201.1"/>
    <property type="molecule type" value="Genomic_DNA"/>
</dbReference>
<evidence type="ECO:0000256" key="1">
    <source>
        <dbReference type="ARBA" id="ARBA00004123"/>
    </source>
</evidence>
<dbReference type="GO" id="GO:0033260">
    <property type="term" value="P:nuclear DNA replication"/>
    <property type="evidence" value="ECO:0007669"/>
    <property type="project" value="TreeGrafter"/>
</dbReference>
<dbReference type="InterPro" id="IPR024861">
    <property type="entry name" value="Donson"/>
</dbReference>
<keyword evidence="2" id="KW-0217">Developmental protein</keyword>
<dbReference type="AlphaFoldDB" id="A0A2B4RF12"/>
<reference evidence="7" key="1">
    <citation type="journal article" date="2017" name="bioRxiv">
        <title>Comparative analysis of the genomes of Stylophora pistillata and Acropora digitifera provides evidence for extensive differences between species of corals.</title>
        <authorList>
            <person name="Voolstra C.R."/>
            <person name="Li Y."/>
            <person name="Liew Y.J."/>
            <person name="Baumgarten S."/>
            <person name="Zoccola D."/>
            <person name="Flot J.-F."/>
            <person name="Tambutte S."/>
            <person name="Allemand D."/>
            <person name="Aranda M."/>
        </authorList>
    </citation>
    <scope>NUCLEOTIDE SEQUENCE [LARGE SCALE GENOMIC DNA]</scope>
</reference>
<dbReference type="GO" id="GO:0005634">
    <property type="term" value="C:nucleus"/>
    <property type="evidence" value="ECO:0007669"/>
    <property type="project" value="UniProtKB-SubCell"/>
</dbReference>
<evidence type="ECO:0000256" key="4">
    <source>
        <dbReference type="ARBA" id="ARBA00025806"/>
    </source>
</evidence>
<gene>
    <name evidence="6" type="primary">donson</name>
    <name evidence="6" type="ORF">AWC38_SpisGene19525</name>
</gene>
<comment type="similarity">
    <text evidence="4">Belongs to the DONSON family.</text>
</comment>
<feature type="region of interest" description="Disordered" evidence="5">
    <location>
        <begin position="28"/>
        <end position="78"/>
    </location>
</feature>
<comment type="subcellular location">
    <subcellularLocation>
        <location evidence="1">Nucleus</location>
    </subcellularLocation>
</comment>
<feature type="region of interest" description="Disordered" evidence="5">
    <location>
        <begin position="196"/>
        <end position="227"/>
    </location>
</feature>
<sequence>MEENHAAEPIQLEKPSGVIKLKIKKKKLTQNSSKRISNALKPINGRIQDGRSQGLKSLKRANPLRCSPKKKANLTSDEKTSECRLFSALDGLDEDQENRSTNTVRETWNKSQHQNTSDKRRETNVADSQPAEAEETITKNDGSEMFPLDWSLKTKAAGINRDDAVQVLITPTTKGFRDALRSEGINFTMPHLEVKEKKKFGSDSQNEDSDEEEGVESGDDSDDESSNKCEWLESMGLDKEQFPLLKPKVVTPHQRNSLRTLDQHPTSTVLVKGSDTLALFNFLLNCKSLTANTGPQAQVPPTLLAPVAFEGATLKGLKVNQGTMKHQQAKAMTQLCSLEISGPILPGCLYELCHLLKESQGGDFKATFFVHQPSVAFNVPSMNTEENYLGSECPLQQSISHGQWRHYQEAEKLQDMCLKDLSCKDKLFSWTT</sequence>
<comment type="caution">
    <text evidence="6">The sequence shown here is derived from an EMBL/GenBank/DDBJ whole genome shotgun (WGS) entry which is preliminary data.</text>
</comment>
<dbReference type="PANTHER" id="PTHR12972:SF0">
    <property type="entry name" value="PROTEIN DOWNSTREAM NEIGHBOR OF SON"/>
    <property type="match status" value="1"/>
</dbReference>
<feature type="region of interest" description="Disordered" evidence="5">
    <location>
        <begin position="94"/>
        <end position="145"/>
    </location>
</feature>
<evidence type="ECO:0000256" key="2">
    <source>
        <dbReference type="ARBA" id="ARBA00022473"/>
    </source>
</evidence>
<accession>A0A2B4RF12</accession>
<keyword evidence="7" id="KW-1185">Reference proteome</keyword>
<feature type="compositionally biased region" description="Acidic residues" evidence="5">
    <location>
        <begin position="205"/>
        <end position="224"/>
    </location>
</feature>
<evidence type="ECO:0000256" key="5">
    <source>
        <dbReference type="SAM" id="MobiDB-lite"/>
    </source>
</evidence>
<proteinExistence type="inferred from homology"/>
<keyword evidence="3" id="KW-0539">Nucleus</keyword>